<protein>
    <submittedName>
        <fullName evidence="1">Uncharacterized protein</fullName>
    </submittedName>
</protein>
<evidence type="ECO:0000313" key="1">
    <source>
        <dbReference type="EMBL" id="GAA2134702.1"/>
    </source>
</evidence>
<dbReference type="EMBL" id="BAAANT010000005">
    <property type="protein sequence ID" value="GAA2134702.1"/>
    <property type="molecule type" value="Genomic_DNA"/>
</dbReference>
<gene>
    <name evidence="1" type="ORF">GCM10009760_12250</name>
</gene>
<dbReference type="Proteomes" id="UP001422759">
    <property type="component" value="Unassembled WGS sequence"/>
</dbReference>
<dbReference type="RefSeq" id="WP_344461550.1">
    <property type="nucleotide sequence ID" value="NZ_BAAANT010000005.1"/>
</dbReference>
<comment type="caution">
    <text evidence="1">The sequence shown here is derived from an EMBL/GenBank/DDBJ whole genome shotgun (WGS) entry which is preliminary data.</text>
</comment>
<keyword evidence="2" id="KW-1185">Reference proteome</keyword>
<proteinExistence type="predicted"/>
<accession>A0ABN2Z024</accession>
<evidence type="ECO:0000313" key="2">
    <source>
        <dbReference type="Proteomes" id="UP001422759"/>
    </source>
</evidence>
<organism evidence="1 2">
    <name type="scientific">Kitasatospora kazusensis</name>
    <dbReference type="NCBI Taxonomy" id="407974"/>
    <lineage>
        <taxon>Bacteria</taxon>
        <taxon>Bacillati</taxon>
        <taxon>Actinomycetota</taxon>
        <taxon>Actinomycetes</taxon>
        <taxon>Kitasatosporales</taxon>
        <taxon>Streptomycetaceae</taxon>
        <taxon>Kitasatospora</taxon>
    </lineage>
</organism>
<name>A0ABN2Z024_9ACTN</name>
<sequence length="180" mass="19166">MVSLGGLIPPVGLEIPCSSYAVNVPLQINVLGIVTLDLKGGIRFRVESNIAGGLGGVKLKIIGEEYSADSPVLGKVTLAQADIDTTPLSLLEVTSNFPPAFRNTLFHDFTLTLEKPPGGGEPMVLSNTRTMTTLCDSLKLFPPQGDVYQLQQPVDFAPVGSPDMVVAQLLQLPMTRSHNP</sequence>
<reference evidence="1 2" key="1">
    <citation type="journal article" date="2019" name="Int. J. Syst. Evol. Microbiol.">
        <title>The Global Catalogue of Microorganisms (GCM) 10K type strain sequencing project: providing services to taxonomists for standard genome sequencing and annotation.</title>
        <authorList>
            <consortium name="The Broad Institute Genomics Platform"/>
            <consortium name="The Broad Institute Genome Sequencing Center for Infectious Disease"/>
            <person name="Wu L."/>
            <person name="Ma J."/>
        </authorList>
    </citation>
    <scope>NUCLEOTIDE SEQUENCE [LARGE SCALE GENOMIC DNA]</scope>
    <source>
        <strain evidence="1 2">JCM 14560</strain>
    </source>
</reference>